<sequence length="498" mass="54288">MFLFLSFPQTNKSRGYIGSFPVTLGNPRDRAQFIAKQLDSINRDPATKTTGTSVVISMALCGIKVSSLNAQETYMVHALRRVSFSTCLSELFAFAARDPGQPLNRQYCHVFRTPSADILNSVIGGAFQSAYTIRKGSSTEAPPADERSSSRMSELSTMSTASCAFPNQTRAIPLTSTLDSGAEPVSTSSADDCFEPCYLESVEDTFCNFRHDYDPSSNTNRTAASGPGSSSIGTSSDRSNTRPMADYKSPSTTVRSKTSAHSDDSAISSLADDLERRVILEIEKNAKDDVVSSKSNNRRSSTGPRRSLRSLVRRTAQNNDSGIPSSTASFAQSAKSSAQLGQTHSTTNTGHKQGPFGIKHETATIKKSTSHFENFANFVKTNPVARKLRLLAPGDSYHDLDSRLRVAKWYHQGLPKDIGISVLCQSSLGTFLVLNNSALLVRGIEHVHEYQLVKESKIGWYIKGSSRAFPHLLMLVAHYQTHRDILPLLLDSAPIPAS</sequence>
<feature type="region of interest" description="Disordered" evidence="1">
    <location>
        <begin position="289"/>
        <end position="357"/>
    </location>
</feature>
<dbReference type="SUPFAM" id="SSF55550">
    <property type="entry name" value="SH2 domain"/>
    <property type="match status" value="1"/>
</dbReference>
<dbReference type="InterPro" id="IPR036860">
    <property type="entry name" value="SH2_dom_sf"/>
</dbReference>
<evidence type="ECO:0000256" key="1">
    <source>
        <dbReference type="SAM" id="MobiDB-lite"/>
    </source>
</evidence>
<dbReference type="PANTHER" id="PTHR15832">
    <property type="entry name" value="SHC (SRC HOMOLOGY DOMAIN C-TERMINAL) ADAPTOR HOMOLOG"/>
    <property type="match status" value="1"/>
</dbReference>
<evidence type="ECO:0000259" key="2">
    <source>
        <dbReference type="PROSITE" id="PS01179"/>
    </source>
</evidence>
<keyword evidence="4" id="KW-1185">Reference proteome</keyword>
<feature type="region of interest" description="Disordered" evidence="1">
    <location>
        <begin position="217"/>
        <end position="267"/>
    </location>
</feature>
<feature type="compositionally biased region" description="Polar residues" evidence="1">
    <location>
        <begin position="339"/>
        <end position="351"/>
    </location>
</feature>
<dbReference type="Proteomes" id="UP001158576">
    <property type="component" value="Chromosome 1"/>
</dbReference>
<gene>
    <name evidence="3" type="ORF">OKIOD_LOCUS10694</name>
</gene>
<dbReference type="SUPFAM" id="SSF50729">
    <property type="entry name" value="PH domain-like"/>
    <property type="match status" value="1"/>
</dbReference>
<feature type="domain" description="PID" evidence="2">
    <location>
        <begin position="16"/>
        <end position="131"/>
    </location>
</feature>
<evidence type="ECO:0000313" key="3">
    <source>
        <dbReference type="EMBL" id="CAG5105216.1"/>
    </source>
</evidence>
<feature type="compositionally biased region" description="Low complexity" evidence="1">
    <location>
        <begin position="325"/>
        <end position="338"/>
    </location>
</feature>
<feature type="compositionally biased region" description="Polar residues" evidence="1">
    <location>
        <begin position="315"/>
        <end position="324"/>
    </location>
</feature>
<proteinExistence type="predicted"/>
<dbReference type="InterPro" id="IPR006020">
    <property type="entry name" value="PTB/PI_dom"/>
</dbReference>
<organism evidence="3 4">
    <name type="scientific">Oikopleura dioica</name>
    <name type="common">Tunicate</name>
    <dbReference type="NCBI Taxonomy" id="34765"/>
    <lineage>
        <taxon>Eukaryota</taxon>
        <taxon>Metazoa</taxon>
        <taxon>Chordata</taxon>
        <taxon>Tunicata</taxon>
        <taxon>Appendicularia</taxon>
        <taxon>Copelata</taxon>
        <taxon>Oikopleuridae</taxon>
        <taxon>Oikopleura</taxon>
    </lineage>
</organism>
<dbReference type="PROSITE" id="PS01179">
    <property type="entry name" value="PID"/>
    <property type="match status" value="1"/>
</dbReference>
<dbReference type="CDD" id="cd00173">
    <property type="entry name" value="SH2"/>
    <property type="match status" value="1"/>
</dbReference>
<protein>
    <submittedName>
        <fullName evidence="3">Oidioi.mRNA.OKI2018_I69.chr1.g1929.t2.cds</fullName>
    </submittedName>
</protein>
<dbReference type="EMBL" id="OU015566">
    <property type="protein sequence ID" value="CAG5105216.1"/>
    <property type="molecule type" value="Genomic_DNA"/>
</dbReference>
<dbReference type="Gene3D" id="2.30.29.30">
    <property type="entry name" value="Pleckstrin-homology domain (PH domain)/Phosphotyrosine-binding domain (PTB)"/>
    <property type="match status" value="1"/>
</dbReference>
<name>A0ABN7STC2_OIKDI</name>
<reference evidence="3 4" key="1">
    <citation type="submission" date="2021-04" db="EMBL/GenBank/DDBJ databases">
        <authorList>
            <person name="Bliznina A."/>
        </authorList>
    </citation>
    <scope>NUCLEOTIDE SEQUENCE [LARGE SCALE GENOMIC DNA]</scope>
</reference>
<dbReference type="CDD" id="cd13157">
    <property type="entry name" value="PTB_tensin-related"/>
    <property type="match status" value="1"/>
</dbReference>
<feature type="compositionally biased region" description="Low complexity" evidence="1">
    <location>
        <begin position="292"/>
        <end position="301"/>
    </location>
</feature>
<dbReference type="InterPro" id="IPR011993">
    <property type="entry name" value="PH-like_dom_sf"/>
</dbReference>
<dbReference type="PANTHER" id="PTHR15832:SF2">
    <property type="entry name" value="SH2 DOMAIN-CONTAINING PROTEIN"/>
    <property type="match status" value="1"/>
</dbReference>
<dbReference type="Gene3D" id="3.30.505.10">
    <property type="entry name" value="SH2 domain"/>
    <property type="match status" value="1"/>
</dbReference>
<dbReference type="Pfam" id="PF00640">
    <property type="entry name" value="PID"/>
    <property type="match status" value="1"/>
</dbReference>
<feature type="compositionally biased region" description="Low complexity" evidence="1">
    <location>
        <begin position="225"/>
        <end position="238"/>
    </location>
</feature>
<evidence type="ECO:0000313" key="4">
    <source>
        <dbReference type="Proteomes" id="UP001158576"/>
    </source>
</evidence>
<accession>A0ABN7STC2</accession>
<feature type="region of interest" description="Disordered" evidence="1">
    <location>
        <begin position="134"/>
        <end position="153"/>
    </location>
</feature>